<dbReference type="AlphaFoldDB" id="A0A1Q9E0N9"/>
<accession>A0A1Q9E0N9</accession>
<evidence type="ECO:0000256" key="1">
    <source>
        <dbReference type="SAM" id="MobiDB-lite"/>
    </source>
</evidence>
<keyword evidence="3" id="KW-1185">Reference proteome</keyword>
<organism evidence="2 3">
    <name type="scientific">Symbiodinium microadriaticum</name>
    <name type="common">Dinoflagellate</name>
    <name type="synonym">Zooxanthella microadriatica</name>
    <dbReference type="NCBI Taxonomy" id="2951"/>
    <lineage>
        <taxon>Eukaryota</taxon>
        <taxon>Sar</taxon>
        <taxon>Alveolata</taxon>
        <taxon>Dinophyceae</taxon>
        <taxon>Suessiales</taxon>
        <taxon>Symbiodiniaceae</taxon>
        <taxon>Symbiodinium</taxon>
    </lineage>
</organism>
<proteinExistence type="predicted"/>
<dbReference type="Proteomes" id="UP000186817">
    <property type="component" value="Unassembled WGS sequence"/>
</dbReference>
<comment type="caution">
    <text evidence="2">The sequence shown here is derived from an EMBL/GenBank/DDBJ whole genome shotgun (WGS) entry which is preliminary data.</text>
</comment>
<feature type="compositionally biased region" description="Polar residues" evidence="1">
    <location>
        <begin position="90"/>
        <end position="116"/>
    </location>
</feature>
<feature type="region of interest" description="Disordered" evidence="1">
    <location>
        <begin position="83"/>
        <end position="116"/>
    </location>
</feature>
<feature type="region of interest" description="Disordered" evidence="1">
    <location>
        <begin position="1"/>
        <end position="24"/>
    </location>
</feature>
<gene>
    <name evidence="2" type="ORF">AK812_SmicGene16303</name>
</gene>
<evidence type="ECO:0000313" key="2">
    <source>
        <dbReference type="EMBL" id="OLQ00983.1"/>
    </source>
</evidence>
<protein>
    <submittedName>
        <fullName evidence="2">Tubulin alpha chain</fullName>
    </submittedName>
</protein>
<dbReference type="EMBL" id="LSRX01000308">
    <property type="protein sequence ID" value="OLQ00983.1"/>
    <property type="molecule type" value="Genomic_DNA"/>
</dbReference>
<evidence type="ECO:0000313" key="3">
    <source>
        <dbReference type="Proteomes" id="UP000186817"/>
    </source>
</evidence>
<name>A0A1Q9E0N9_SYMMI</name>
<feature type="compositionally biased region" description="Acidic residues" evidence="1">
    <location>
        <begin position="13"/>
        <end position="24"/>
    </location>
</feature>
<reference evidence="2 3" key="1">
    <citation type="submission" date="2016-02" db="EMBL/GenBank/DDBJ databases">
        <title>Genome analysis of coral dinoflagellate symbionts highlights evolutionary adaptations to a symbiotic lifestyle.</title>
        <authorList>
            <person name="Aranda M."/>
            <person name="Li Y."/>
            <person name="Liew Y.J."/>
            <person name="Baumgarten S."/>
            <person name="Simakov O."/>
            <person name="Wilson M."/>
            <person name="Piel J."/>
            <person name="Ashoor H."/>
            <person name="Bougouffa S."/>
            <person name="Bajic V.B."/>
            <person name="Ryu T."/>
            <person name="Ravasi T."/>
            <person name="Bayer T."/>
            <person name="Micklem G."/>
            <person name="Kim H."/>
            <person name="Bhak J."/>
            <person name="Lajeunesse T.C."/>
            <person name="Voolstra C.R."/>
        </authorList>
    </citation>
    <scope>NUCLEOTIDE SEQUENCE [LARGE SCALE GENOMIC DNA]</scope>
    <source>
        <strain evidence="2 3">CCMP2467</strain>
    </source>
</reference>
<dbReference type="OrthoDB" id="10677398at2759"/>
<sequence length="449" mass="49412">MSHSGDYATGNALDDEDQVEEEPEVVDQKFVDIVETGRKEEADLAGLYLSLGYAFLPTGRLMYEDITLPGQLKSHPQKLVSWVPSRTGLKPTNRTADSKQPPTETSKGTVESRPESSATARSLAICFHVSPDLPNELFDEECLQRFLSSIEAHMHEMPLPNPAVLWLRYGETKALLCGLHGPKRDPSAHQHMARQMLGIWGTPANVDDGYDFEEALQDQVTVEVRQLGAFGPISLRALREAVQGRMGIDLSGSKALIRSFAVEALSGEDSCHDKMANGSCWHDSPCEKTCQAAGACNVDGHVDRNISDNKVWEIIPMRNADRGRILFHSLCDYSSESDVQWASQRGDHSGNLSWELFCLERGITLDVHTPSGRMFGGGDDTLDRFLSEAGAGEHRFCCLVVVFEPGFGDDPRKVPTKDSAHIQCVDSEIVNGKDPQRTTIFDPGGLVIM</sequence>